<dbReference type="eggNOG" id="COG1426">
    <property type="taxonomic scope" value="Bacteria"/>
</dbReference>
<dbReference type="Proteomes" id="UP000000503">
    <property type="component" value="Chromosome"/>
</dbReference>
<evidence type="ECO:0000313" key="3">
    <source>
        <dbReference type="EMBL" id="AEJ18625.1"/>
    </source>
</evidence>
<dbReference type="PANTHER" id="PTHR34475">
    <property type="match status" value="1"/>
</dbReference>
<feature type="region of interest" description="Disordered" evidence="1">
    <location>
        <begin position="232"/>
        <end position="272"/>
    </location>
</feature>
<dbReference type="RefSeq" id="WP_013967937.1">
    <property type="nucleotide sequence ID" value="NC_015732.1"/>
</dbReference>
<dbReference type="PANTHER" id="PTHR34475:SF1">
    <property type="entry name" value="CYTOSKELETON PROTEIN RODZ"/>
    <property type="match status" value="1"/>
</dbReference>
<reference evidence="4" key="1">
    <citation type="journal article" date="2013" name="Stand. Genomic Sci.">
        <title>Genome sequence of the thermophilic fresh-water bacterium Spirochaeta caldaria type strain (H1(T)), reclassification of Spirochaeta caldaria, Spirochaeta stenostrepta, and Spirochaeta zuelzerae in the genus Treponema as Treponema caldaria comb. nov., Treponema stenostrepta comb. nov., and Treponema zuelzerae comb. nov., and emendation of the genus Treponema.</title>
        <authorList>
            <person name="Abt B."/>
            <person name="Goker M."/>
            <person name="Scheuner C."/>
            <person name="Han C."/>
            <person name="Lu M."/>
            <person name="Misra M."/>
            <person name="Lapidus A."/>
            <person name="Nolan M."/>
            <person name="Lucas S."/>
            <person name="Hammon N."/>
            <person name="Deshpande S."/>
            <person name="Cheng J.F."/>
            <person name="Tapia R."/>
            <person name="Goodwin L.A."/>
            <person name="Pitluck S."/>
            <person name="Liolios K."/>
            <person name="Pagani I."/>
            <person name="Ivanova N."/>
            <person name="Mavromatis K."/>
            <person name="Mikhailova N."/>
            <person name="Huntemann M."/>
            <person name="Pati A."/>
            <person name="Chen A."/>
            <person name="Palaniappan K."/>
            <person name="Land M."/>
            <person name="Hauser L."/>
            <person name="Jeffries C.D."/>
            <person name="Rohde M."/>
            <person name="Spring S."/>
            <person name="Gronow S."/>
            <person name="Detter J.C."/>
            <person name="Bristow J."/>
            <person name="Eisen J.A."/>
            <person name="Markowitz V."/>
            <person name="Hugenholtz P."/>
            <person name="Kyrpides N.C."/>
            <person name="Woyke T."/>
            <person name="Klenk H.P."/>
        </authorList>
    </citation>
    <scope>NUCLEOTIDE SEQUENCE</scope>
    <source>
        <strain evidence="4">ATCC 51460 / DSM 7334 / H1</strain>
    </source>
</reference>
<dbReference type="Pfam" id="PF13413">
    <property type="entry name" value="HTH_25"/>
    <property type="match status" value="1"/>
</dbReference>
<accession>F8EYP8</accession>
<dbReference type="KEGG" id="scd:Spica_0461"/>
<keyword evidence="2" id="KW-0472">Membrane</keyword>
<evidence type="ECO:0000256" key="1">
    <source>
        <dbReference type="SAM" id="MobiDB-lite"/>
    </source>
</evidence>
<sequence length="378" mass="41634">MESIGGQLRSARESKGITFEQIYRDTNIPKKYLEAMEAEDFSQFPGETYLLGFMRSYSDYLGLDSKDLISLYKSIKIQEQPVPMEQLLRDPKPANRIPFIIALVAVVLIIGGGLFFIFRPKQDTVAAEQKVRKPVEYTLSGGTLEKRYYIGDTTILQLDTQKYKIEVSQITDRVVLTSPVGDTAVELGQEIPLDINADGTADVKIFVADLVKNKSDKGVVLRMAMDKAAGSEIASTENSTAAASTGTNNSTENTVTTSVAEATPSNPAPANAPVLLSSPNPYPFTLQATFKGNCLLRWESDRKDRDERYFQKADILNVQAQNGIRLWLSNASAVKFQVIGGGKTVDVEIGSPGEVVVTDLKWVKDDDGRYKLTTVRLD</sequence>
<keyword evidence="4" id="KW-1185">Reference proteome</keyword>
<evidence type="ECO:0000313" key="4">
    <source>
        <dbReference type="Proteomes" id="UP000000503"/>
    </source>
</evidence>
<dbReference type="EMBL" id="CP002868">
    <property type="protein sequence ID" value="AEJ18625.1"/>
    <property type="molecule type" value="Genomic_DNA"/>
</dbReference>
<evidence type="ECO:0000256" key="2">
    <source>
        <dbReference type="SAM" id="Phobius"/>
    </source>
</evidence>
<dbReference type="AlphaFoldDB" id="F8EYP8"/>
<protein>
    <recommendedName>
        <fullName evidence="5">Helix-turn-helix domain-containing protein</fullName>
    </recommendedName>
</protein>
<dbReference type="InterPro" id="IPR050400">
    <property type="entry name" value="Bact_Cytoskel_RodZ"/>
</dbReference>
<proteinExistence type="predicted"/>
<dbReference type="Gene3D" id="1.10.260.40">
    <property type="entry name" value="lambda repressor-like DNA-binding domains"/>
    <property type="match status" value="1"/>
</dbReference>
<keyword evidence="2" id="KW-0812">Transmembrane</keyword>
<dbReference type="InterPro" id="IPR010982">
    <property type="entry name" value="Lambda_DNA-bd_dom_sf"/>
</dbReference>
<feature type="transmembrane region" description="Helical" evidence="2">
    <location>
        <begin position="97"/>
        <end position="118"/>
    </location>
</feature>
<dbReference type="GO" id="GO:0003677">
    <property type="term" value="F:DNA binding"/>
    <property type="evidence" value="ECO:0007669"/>
    <property type="project" value="InterPro"/>
</dbReference>
<dbReference type="HOGENOM" id="CLU_743750_0_0_12"/>
<dbReference type="OrthoDB" id="9797543at2"/>
<organism evidence="3 4">
    <name type="scientific">Gracilinema caldarium (strain ATCC 51460 / DSM 7334 / H1)</name>
    <name type="common">Treponema caldarium</name>
    <dbReference type="NCBI Taxonomy" id="744872"/>
    <lineage>
        <taxon>Bacteria</taxon>
        <taxon>Pseudomonadati</taxon>
        <taxon>Spirochaetota</taxon>
        <taxon>Spirochaetia</taxon>
        <taxon>Spirochaetales</taxon>
        <taxon>Breznakiellaceae</taxon>
        <taxon>Gracilinema</taxon>
    </lineage>
</organism>
<evidence type="ECO:0008006" key="5">
    <source>
        <dbReference type="Google" id="ProtNLM"/>
    </source>
</evidence>
<keyword evidence="2" id="KW-1133">Transmembrane helix</keyword>
<gene>
    <name evidence="3" type="ordered locus">Spica_0461</name>
</gene>
<dbReference type="STRING" id="744872.Spica_0461"/>
<name>F8EYP8_GRAC1</name>